<dbReference type="InterPro" id="IPR013517">
    <property type="entry name" value="FG-GAP"/>
</dbReference>
<dbReference type="AlphaFoldDB" id="A0A5C6UJX6"/>
<keyword evidence="1" id="KW-0732">Signal</keyword>
<protein>
    <recommendedName>
        <fullName evidence="3">ASPIC/UnbV domain-containing protein</fullName>
    </recommendedName>
</protein>
<feature type="transmembrane region" description="Helical" evidence="2">
    <location>
        <begin position="154"/>
        <end position="177"/>
    </location>
</feature>
<evidence type="ECO:0000256" key="1">
    <source>
        <dbReference type="ARBA" id="ARBA00022729"/>
    </source>
</evidence>
<evidence type="ECO:0000313" key="4">
    <source>
        <dbReference type="EMBL" id="TXC73282.1"/>
    </source>
</evidence>
<evidence type="ECO:0000256" key="2">
    <source>
        <dbReference type="SAM" id="Phobius"/>
    </source>
</evidence>
<reference evidence="4 5" key="1">
    <citation type="submission" date="2019-08" db="EMBL/GenBank/DDBJ databases">
        <title>Sphingorhabdus soil sp. nov., isolated from arctic soil.</title>
        <authorList>
            <person name="Liu Y."/>
        </authorList>
    </citation>
    <scope>NUCLEOTIDE SEQUENCE [LARGE SCALE GENOMIC DNA]</scope>
    <source>
        <strain evidence="4 5">D-2Q-5-6</strain>
    </source>
</reference>
<organism evidence="4 5">
    <name type="scientific">Flavisphingopyxis soli</name>
    <dbReference type="NCBI Taxonomy" id="2601267"/>
    <lineage>
        <taxon>Bacteria</taxon>
        <taxon>Pseudomonadati</taxon>
        <taxon>Pseudomonadota</taxon>
        <taxon>Alphaproteobacteria</taxon>
        <taxon>Sphingomonadales</taxon>
        <taxon>Sphingopyxidaceae</taxon>
        <taxon>Flavisphingopyxis</taxon>
    </lineage>
</organism>
<feature type="domain" description="ASPIC/UnbV" evidence="3">
    <location>
        <begin position="1003"/>
        <end position="1070"/>
    </location>
</feature>
<sequence>MAMDTVTSSPAGRAVLRDRRFILIAALTLVIALYFWTQSRYPSLNLKASMGGDSPLTGISFDTLVEVLPNSSLWWDITANAINWGYTNWRGMTFGVLFAACALTLLGLIERRQFQHPFANAALGAVIGAPLGVCVNCAAPIARGLHGAGMRLETTLAALIASPTLNVIVVSMSFALLPTYMAAIKLIAMLGFILVGIPLLTRYVFVREAAATSPGAVAKLEHDQPRSWIIRTLERLRPEQELWAPGLGWIAALGWLARTYLRNLAFIAAVTVPLMLIAGILGSILVSIFPFSELLYHIELSGPLAKTLFLVGVVAAVAIFLPVPIAFDVIMAVVLLNSGWPAKFVVPMLLGLGSFSIYSFFIIARAISVRVAATMMAILAIIAALGGVAAQLIDGSIRTAAHANTIATLHDAKDFANAPADRAEINSRASMTQKLSAGAIGYSPFDRPVAHDGAGQIGLAIAPAVASMAGTAGTAGSAAFTRLSGPGIGIDVPPFLSGTEMVEPYTMYAGIAAGDIQGDGWTDVAIARDASHGGISLFANNGGRFVRQAVDLGPLEGHFINALAFVDLNGDDRPDLFASSYLHGAYVFWNHDGGFDVADFVRLPNGDAAMIGAPGFADLDGDGDVDILAANWTIGTTGNNHAPFLLSSRDRILWNDGGRFTPQLLDGLPGESLTSLITDINADGRPDILIGDDVSTSDKVYLNRGDRRFVLTKKEDGLIPWLTSTTMSLDAGDLDNDLSPDLYAAQIAFRRKKEQWKIGETYCSDVGTAPDDRSRCFIDLRNRVAAYRAANGLYARCDEIGETQYRTACALRSAIMASGYRADASACEAMPARWSDWRQMCELANGPRVKDGADQLIARGYVGGVRGRNVFLEHRADGSYEDRAKALHVDQPGWAWNAKFVDLDQDGWQDLFVATGFLVHRSYMPNTFYRNHRGLGFGNATDRAGLADTVPTSTYLLLDYDRDGDVDIIRASATTQPIVHRNDHPAGSALWIRLVDAIGNSAGIGAKIVVTNTDGTRQMRDIRQSGGFASADAPQAHFGLGKANSVRRIEVVWRDGARTRIDGPIPANAELVVRRSKG</sequence>
<dbReference type="InterPro" id="IPR028994">
    <property type="entry name" value="Integrin_alpha_N"/>
</dbReference>
<feature type="transmembrane region" description="Helical" evidence="2">
    <location>
        <begin position="264"/>
        <end position="289"/>
    </location>
</feature>
<dbReference type="InterPro" id="IPR027039">
    <property type="entry name" value="Crtac1"/>
</dbReference>
<feature type="transmembrane region" description="Helical" evidence="2">
    <location>
        <begin position="21"/>
        <end position="37"/>
    </location>
</feature>
<dbReference type="PANTHER" id="PTHR16026">
    <property type="entry name" value="CARTILAGE ACIDIC PROTEIN 1"/>
    <property type="match status" value="1"/>
</dbReference>
<dbReference type="Pfam" id="PF07593">
    <property type="entry name" value="UnbV_ASPIC"/>
    <property type="match status" value="1"/>
</dbReference>
<accession>A0A5C6UJX6</accession>
<feature type="transmembrane region" description="Helical" evidence="2">
    <location>
        <begin position="348"/>
        <end position="367"/>
    </location>
</feature>
<proteinExistence type="predicted"/>
<comment type="caution">
    <text evidence="4">The sequence shown here is derived from an EMBL/GenBank/DDBJ whole genome shotgun (WGS) entry which is preliminary data.</text>
</comment>
<keyword evidence="5" id="KW-1185">Reference proteome</keyword>
<gene>
    <name evidence="4" type="ORF">FSZ31_00500</name>
</gene>
<feature type="transmembrane region" description="Helical" evidence="2">
    <location>
        <begin position="89"/>
        <end position="109"/>
    </location>
</feature>
<keyword evidence="2" id="KW-0472">Membrane</keyword>
<dbReference type="EMBL" id="VOPY01000001">
    <property type="protein sequence ID" value="TXC73282.1"/>
    <property type="molecule type" value="Genomic_DNA"/>
</dbReference>
<keyword evidence="2" id="KW-1133">Transmembrane helix</keyword>
<feature type="transmembrane region" description="Helical" evidence="2">
    <location>
        <begin position="184"/>
        <end position="205"/>
    </location>
</feature>
<evidence type="ECO:0000259" key="3">
    <source>
        <dbReference type="Pfam" id="PF07593"/>
    </source>
</evidence>
<feature type="transmembrane region" description="Helical" evidence="2">
    <location>
        <begin position="373"/>
        <end position="393"/>
    </location>
</feature>
<keyword evidence="2" id="KW-0812">Transmembrane</keyword>
<dbReference type="Pfam" id="PF13517">
    <property type="entry name" value="FG-GAP_3"/>
    <property type="match status" value="2"/>
</dbReference>
<evidence type="ECO:0000313" key="5">
    <source>
        <dbReference type="Proteomes" id="UP000321129"/>
    </source>
</evidence>
<feature type="transmembrane region" description="Helical" evidence="2">
    <location>
        <begin position="121"/>
        <end position="142"/>
    </location>
</feature>
<dbReference type="Proteomes" id="UP000321129">
    <property type="component" value="Unassembled WGS sequence"/>
</dbReference>
<name>A0A5C6UJX6_9SPHN</name>
<dbReference type="Gene3D" id="2.130.10.130">
    <property type="entry name" value="Integrin alpha, N-terminal"/>
    <property type="match status" value="1"/>
</dbReference>
<dbReference type="SUPFAM" id="SSF69318">
    <property type="entry name" value="Integrin alpha N-terminal domain"/>
    <property type="match status" value="1"/>
</dbReference>
<feature type="transmembrane region" description="Helical" evidence="2">
    <location>
        <begin position="309"/>
        <end position="336"/>
    </location>
</feature>
<dbReference type="InterPro" id="IPR011519">
    <property type="entry name" value="UnbV_ASPIC"/>
</dbReference>
<dbReference type="PANTHER" id="PTHR16026:SF0">
    <property type="entry name" value="CARTILAGE ACIDIC PROTEIN 1"/>
    <property type="match status" value="1"/>
</dbReference>